<keyword evidence="1" id="KW-1133">Transmembrane helix</keyword>
<evidence type="ECO:0008006" key="4">
    <source>
        <dbReference type="Google" id="ProtNLM"/>
    </source>
</evidence>
<keyword evidence="3" id="KW-1185">Reference proteome</keyword>
<evidence type="ECO:0000256" key="1">
    <source>
        <dbReference type="SAM" id="Phobius"/>
    </source>
</evidence>
<feature type="transmembrane region" description="Helical" evidence="1">
    <location>
        <begin position="53"/>
        <end position="71"/>
    </location>
</feature>
<keyword evidence="1" id="KW-0812">Transmembrane</keyword>
<evidence type="ECO:0000313" key="3">
    <source>
        <dbReference type="Proteomes" id="UP000198356"/>
    </source>
</evidence>
<accession>A0A239LIY7</accession>
<dbReference type="RefSeq" id="WP_089409689.1">
    <property type="nucleotide sequence ID" value="NZ_FZOU01000007.1"/>
</dbReference>
<dbReference type="Proteomes" id="UP000198356">
    <property type="component" value="Unassembled WGS sequence"/>
</dbReference>
<gene>
    <name evidence="2" type="ORF">SAMN05421770_10755</name>
</gene>
<evidence type="ECO:0000313" key="2">
    <source>
        <dbReference type="EMBL" id="SNT30250.1"/>
    </source>
</evidence>
<dbReference type="AlphaFoldDB" id="A0A239LIY7"/>
<sequence length="188" mass="20776">MNWLGPSARVERFEADGELRFQARNQLNGIMLLFPCISGLSFFYSLLHGEYRYAAVSAVAFVSALLGLFPTKKTLWVSGKGVETSSDLFDSASHRSFRWSEICALKYSLGAEDDPSGLYIRTGRWSETCVLAGVDEAQANEIIEAIFERFPNIELADEPKPLFGNLLGQESEFIRLGLSGHGEGPQST</sequence>
<keyword evidence="1" id="KW-0472">Membrane</keyword>
<reference evidence="2 3" key="1">
    <citation type="submission" date="2017-06" db="EMBL/GenBank/DDBJ databases">
        <authorList>
            <person name="Kim H.J."/>
            <person name="Triplett B.A."/>
        </authorList>
    </citation>
    <scope>NUCLEOTIDE SEQUENCE [LARGE SCALE GENOMIC DNA]</scope>
    <source>
        <strain evidence="2 3">DSM 18704</strain>
    </source>
</reference>
<dbReference type="OrthoDB" id="121546at2"/>
<organism evidence="2 3">
    <name type="scientific">Granulicella rosea</name>
    <dbReference type="NCBI Taxonomy" id="474952"/>
    <lineage>
        <taxon>Bacteria</taxon>
        <taxon>Pseudomonadati</taxon>
        <taxon>Acidobacteriota</taxon>
        <taxon>Terriglobia</taxon>
        <taxon>Terriglobales</taxon>
        <taxon>Acidobacteriaceae</taxon>
        <taxon>Granulicella</taxon>
    </lineage>
</organism>
<feature type="transmembrane region" description="Helical" evidence="1">
    <location>
        <begin position="29"/>
        <end position="47"/>
    </location>
</feature>
<proteinExistence type="predicted"/>
<protein>
    <recommendedName>
        <fullName evidence="4">PH domain-containing protein</fullName>
    </recommendedName>
</protein>
<name>A0A239LIY7_9BACT</name>
<dbReference type="EMBL" id="FZOU01000007">
    <property type="protein sequence ID" value="SNT30250.1"/>
    <property type="molecule type" value="Genomic_DNA"/>
</dbReference>